<reference evidence="2 3" key="1">
    <citation type="submission" date="2014-04" db="EMBL/GenBank/DDBJ databases">
        <title>A comprehensive comparison of genomes of Erythrobacter spp. strains.</title>
        <authorList>
            <person name="Zheng Q."/>
        </authorList>
    </citation>
    <scope>NUCLEOTIDE SEQUENCE [LARGE SCALE GENOMIC DNA]</scope>
    <source>
        <strain evidence="2 3">DSM 6997</strain>
    </source>
</reference>
<gene>
    <name evidence="2" type="ORF">EH31_02770</name>
</gene>
<dbReference type="Proteomes" id="UP000027647">
    <property type="component" value="Unassembled WGS sequence"/>
</dbReference>
<comment type="caution">
    <text evidence="2">The sequence shown here is derived from an EMBL/GenBank/DDBJ whole genome shotgun (WGS) entry which is preliminary data.</text>
</comment>
<keyword evidence="1" id="KW-0802">TPR repeat</keyword>
<organism evidence="2 3">
    <name type="scientific">Erythrobacter longus</name>
    <dbReference type="NCBI Taxonomy" id="1044"/>
    <lineage>
        <taxon>Bacteria</taxon>
        <taxon>Pseudomonadati</taxon>
        <taxon>Pseudomonadota</taxon>
        <taxon>Alphaproteobacteria</taxon>
        <taxon>Sphingomonadales</taxon>
        <taxon>Erythrobacteraceae</taxon>
        <taxon>Erythrobacter/Porphyrobacter group</taxon>
        <taxon>Erythrobacter</taxon>
    </lineage>
</organism>
<dbReference type="PROSITE" id="PS50005">
    <property type="entry name" value="TPR"/>
    <property type="match status" value="2"/>
</dbReference>
<evidence type="ECO:0000256" key="1">
    <source>
        <dbReference type="PROSITE-ProRule" id="PRU00339"/>
    </source>
</evidence>
<dbReference type="OrthoDB" id="8480982at2"/>
<dbReference type="AlphaFoldDB" id="A0A074M9Z8"/>
<sequence length="189" mass="19707">MAKPSSFPAGISSPANLKELFMRFAPVAAALSLFLATTASVTSASDRAPDPRAAQLIALGQTALENGDTQGAIDAFESAFAVDPSYTPIFLQLAEAARQDGLQGKAIAYYREALQRDPDNFAAISGEGEALVERGAVEKAQRNLSRLESLCGSSCPETMALQQRIAAGPPARLAVETMGDSGDESAVTN</sequence>
<dbReference type="Pfam" id="PF13432">
    <property type="entry name" value="TPR_16"/>
    <property type="match status" value="1"/>
</dbReference>
<dbReference type="InterPro" id="IPR019734">
    <property type="entry name" value="TPR_rpt"/>
</dbReference>
<evidence type="ECO:0000313" key="2">
    <source>
        <dbReference type="EMBL" id="KEO91611.1"/>
    </source>
</evidence>
<dbReference type="InterPro" id="IPR011990">
    <property type="entry name" value="TPR-like_helical_dom_sf"/>
</dbReference>
<dbReference type="SMART" id="SM00028">
    <property type="entry name" value="TPR"/>
    <property type="match status" value="2"/>
</dbReference>
<dbReference type="EMBL" id="JMIW01000001">
    <property type="protein sequence ID" value="KEO91611.1"/>
    <property type="molecule type" value="Genomic_DNA"/>
</dbReference>
<dbReference type="Gene3D" id="1.25.40.10">
    <property type="entry name" value="Tetratricopeptide repeat domain"/>
    <property type="match status" value="1"/>
</dbReference>
<protein>
    <submittedName>
        <fullName evidence="2">Uncharacterized protein</fullName>
    </submittedName>
</protein>
<feature type="repeat" description="TPR" evidence="1">
    <location>
        <begin position="87"/>
        <end position="120"/>
    </location>
</feature>
<dbReference type="eggNOG" id="COG3063">
    <property type="taxonomic scope" value="Bacteria"/>
</dbReference>
<accession>A0A074M9Z8</accession>
<dbReference type="STRING" id="1044.EH31_02770"/>
<evidence type="ECO:0000313" key="3">
    <source>
        <dbReference type="Proteomes" id="UP000027647"/>
    </source>
</evidence>
<name>A0A074M9Z8_ERYLO</name>
<keyword evidence="3" id="KW-1185">Reference proteome</keyword>
<feature type="repeat" description="TPR" evidence="1">
    <location>
        <begin position="53"/>
        <end position="86"/>
    </location>
</feature>
<dbReference type="SUPFAM" id="SSF48452">
    <property type="entry name" value="TPR-like"/>
    <property type="match status" value="1"/>
</dbReference>
<proteinExistence type="predicted"/>